<dbReference type="EMBL" id="CAXKWB010009667">
    <property type="protein sequence ID" value="CAL4095593.1"/>
    <property type="molecule type" value="Genomic_DNA"/>
</dbReference>
<feature type="domain" description="Integrase catalytic" evidence="2">
    <location>
        <begin position="1"/>
        <end position="146"/>
    </location>
</feature>
<sequence>MVLIFLVMVDLASRFCTAVVITNKSADTVVTAIFKSWITLFGAPHNFLSDNGGEFNNEIMRCLGDQFGVKLMCTAAESPWSNGVCERLNYLLGISVQRIMSDTKCNVHIALSWAVAARNALQNYNGFSPNQLVFGRNPAIPNVLECDPPALEGVTSSQIV</sequence>
<dbReference type="Proteomes" id="UP001497623">
    <property type="component" value="Unassembled WGS sequence"/>
</dbReference>
<protein>
    <recommendedName>
        <fullName evidence="2">Integrase catalytic domain-containing protein</fullName>
    </recommendedName>
</protein>
<dbReference type="InterPro" id="IPR001584">
    <property type="entry name" value="Integrase_cat-core"/>
</dbReference>
<evidence type="ECO:0000313" key="3">
    <source>
        <dbReference type="EMBL" id="CAL4095593.1"/>
    </source>
</evidence>
<feature type="non-terminal residue" evidence="3">
    <location>
        <position position="160"/>
    </location>
</feature>
<feature type="signal peptide" evidence="1">
    <location>
        <begin position="1"/>
        <end position="18"/>
    </location>
</feature>
<keyword evidence="4" id="KW-1185">Reference proteome</keyword>
<dbReference type="Pfam" id="PF00665">
    <property type="entry name" value="rve"/>
    <property type="match status" value="1"/>
</dbReference>
<evidence type="ECO:0000256" key="1">
    <source>
        <dbReference type="SAM" id="SignalP"/>
    </source>
</evidence>
<dbReference type="SUPFAM" id="SSF53098">
    <property type="entry name" value="Ribonuclease H-like"/>
    <property type="match status" value="1"/>
</dbReference>
<dbReference type="PANTHER" id="PTHR37984">
    <property type="entry name" value="PROTEIN CBG26694"/>
    <property type="match status" value="1"/>
</dbReference>
<organism evidence="3 4">
    <name type="scientific">Meganyctiphanes norvegica</name>
    <name type="common">Northern krill</name>
    <name type="synonym">Thysanopoda norvegica</name>
    <dbReference type="NCBI Taxonomy" id="48144"/>
    <lineage>
        <taxon>Eukaryota</taxon>
        <taxon>Metazoa</taxon>
        <taxon>Ecdysozoa</taxon>
        <taxon>Arthropoda</taxon>
        <taxon>Crustacea</taxon>
        <taxon>Multicrustacea</taxon>
        <taxon>Malacostraca</taxon>
        <taxon>Eumalacostraca</taxon>
        <taxon>Eucarida</taxon>
        <taxon>Euphausiacea</taxon>
        <taxon>Euphausiidae</taxon>
        <taxon>Meganyctiphanes</taxon>
    </lineage>
</organism>
<dbReference type="InterPro" id="IPR050951">
    <property type="entry name" value="Retrovirus_Pol_polyprotein"/>
</dbReference>
<name>A0AAV2QQ28_MEGNR</name>
<dbReference type="PANTHER" id="PTHR37984:SF5">
    <property type="entry name" value="PROTEIN NYNRIN-LIKE"/>
    <property type="match status" value="1"/>
</dbReference>
<dbReference type="AlphaFoldDB" id="A0AAV2QQ28"/>
<accession>A0AAV2QQ28</accession>
<gene>
    <name evidence="3" type="ORF">MNOR_LOCUS15447</name>
</gene>
<comment type="caution">
    <text evidence="3">The sequence shown here is derived from an EMBL/GenBank/DDBJ whole genome shotgun (WGS) entry which is preliminary data.</text>
</comment>
<keyword evidence="1" id="KW-0732">Signal</keyword>
<evidence type="ECO:0000313" key="4">
    <source>
        <dbReference type="Proteomes" id="UP001497623"/>
    </source>
</evidence>
<reference evidence="3 4" key="1">
    <citation type="submission" date="2024-05" db="EMBL/GenBank/DDBJ databases">
        <authorList>
            <person name="Wallberg A."/>
        </authorList>
    </citation>
    <scope>NUCLEOTIDE SEQUENCE [LARGE SCALE GENOMIC DNA]</scope>
</reference>
<dbReference type="InterPro" id="IPR036397">
    <property type="entry name" value="RNaseH_sf"/>
</dbReference>
<dbReference type="InterPro" id="IPR012337">
    <property type="entry name" value="RNaseH-like_sf"/>
</dbReference>
<proteinExistence type="predicted"/>
<evidence type="ECO:0000259" key="2">
    <source>
        <dbReference type="PROSITE" id="PS50994"/>
    </source>
</evidence>
<dbReference type="Gene3D" id="3.30.420.10">
    <property type="entry name" value="Ribonuclease H-like superfamily/Ribonuclease H"/>
    <property type="match status" value="1"/>
</dbReference>
<dbReference type="GO" id="GO:0015074">
    <property type="term" value="P:DNA integration"/>
    <property type="evidence" value="ECO:0007669"/>
    <property type="project" value="InterPro"/>
</dbReference>
<dbReference type="GO" id="GO:0003676">
    <property type="term" value="F:nucleic acid binding"/>
    <property type="evidence" value="ECO:0007669"/>
    <property type="project" value="InterPro"/>
</dbReference>
<feature type="chain" id="PRO_5044022122" description="Integrase catalytic domain-containing protein" evidence="1">
    <location>
        <begin position="19"/>
        <end position="160"/>
    </location>
</feature>
<dbReference type="PROSITE" id="PS50994">
    <property type="entry name" value="INTEGRASE"/>
    <property type="match status" value="1"/>
</dbReference>